<dbReference type="EMBL" id="CP002691">
    <property type="protein sequence ID" value="AEE48287.1"/>
    <property type="molecule type" value="Genomic_DNA"/>
</dbReference>
<dbReference type="HOGENOM" id="CLU_668547_0_0_10"/>
<feature type="domain" description="Glycosyltransferase subfamily 4-like N-terminal" evidence="1">
    <location>
        <begin position="25"/>
        <end position="170"/>
    </location>
</feature>
<keyword evidence="3" id="KW-1185">Reference proteome</keyword>
<accession>F4KX59</accession>
<dbReference type="eggNOG" id="COG0438">
    <property type="taxonomic scope" value="Bacteria"/>
</dbReference>
<dbReference type="PANTHER" id="PTHR45947:SF3">
    <property type="entry name" value="SULFOQUINOVOSYL TRANSFERASE SQD2"/>
    <property type="match status" value="1"/>
</dbReference>
<dbReference type="CDD" id="cd03801">
    <property type="entry name" value="GT4_PimA-like"/>
    <property type="match status" value="1"/>
</dbReference>
<dbReference type="Proteomes" id="UP000008461">
    <property type="component" value="Chromosome"/>
</dbReference>
<evidence type="ECO:0000313" key="2">
    <source>
        <dbReference type="EMBL" id="AEE48287.1"/>
    </source>
</evidence>
<keyword evidence="2" id="KW-0808">Transferase</keyword>
<dbReference type="AlphaFoldDB" id="F4KX59"/>
<dbReference type="InterPro" id="IPR028098">
    <property type="entry name" value="Glyco_trans_4-like_N"/>
</dbReference>
<name>F4KX59_HALH1</name>
<sequence>MKPGKKIMFLVQDRPNWTGGPIINVRRLLPAWKAAGYDVIAPTGYREDAPNARFLETKGIPCPLFKMPASTEDYTAWILEQVALHQPDVFIGDTHVAAGYALPWLSAWGIPSVMMVRNLDAYNLEVAYAFFGKNSARNASALVCVNARIVEEILKTNPLHPDRIRVIPSGAPASPYQAAWPNAGAFHLVYAGVLMEERKRVLKLWEAYCYALEQLPDLQLTFIGDGPLRPQLEQLVVDAGLQAQVSFTGVLLDDAYKLKLSQQQILLLFSDHEGTPGSVMDAMSCGVVPLCRNMEGIQNLVHHGDNGLIFDGSKEDFVVQLKKMREEQFWKQRSAAALRDFTEQFSLDTTLARWQDLLEELLSKPLPKSAIKVPARVSLPPVRYHFANADRRKHPWYALLRGVYIIWGRIMRGRQTN</sequence>
<dbReference type="SUPFAM" id="SSF53756">
    <property type="entry name" value="UDP-Glycosyltransferase/glycogen phosphorylase"/>
    <property type="match status" value="1"/>
</dbReference>
<reference evidence="2 3" key="1">
    <citation type="journal article" date="2011" name="Stand. Genomic Sci.">
        <title>Complete genome sequence of Haliscomenobacter hydrossis type strain (O).</title>
        <authorList>
            <consortium name="US DOE Joint Genome Institute (JGI-PGF)"/>
            <person name="Daligault H."/>
            <person name="Lapidus A."/>
            <person name="Zeytun A."/>
            <person name="Nolan M."/>
            <person name="Lucas S."/>
            <person name="Del Rio T.G."/>
            <person name="Tice H."/>
            <person name="Cheng J.F."/>
            <person name="Tapia R."/>
            <person name="Han C."/>
            <person name="Goodwin L."/>
            <person name="Pitluck S."/>
            <person name="Liolios K."/>
            <person name="Pagani I."/>
            <person name="Ivanova N."/>
            <person name="Huntemann M."/>
            <person name="Mavromatis K."/>
            <person name="Mikhailova N."/>
            <person name="Pati A."/>
            <person name="Chen A."/>
            <person name="Palaniappan K."/>
            <person name="Land M."/>
            <person name="Hauser L."/>
            <person name="Brambilla E.M."/>
            <person name="Rohde M."/>
            <person name="Verbarg S."/>
            <person name="Goker M."/>
            <person name="Bristow J."/>
            <person name="Eisen J.A."/>
            <person name="Markowitz V."/>
            <person name="Hugenholtz P."/>
            <person name="Kyrpides N.C."/>
            <person name="Klenk H.P."/>
            <person name="Woyke T."/>
        </authorList>
    </citation>
    <scope>NUCLEOTIDE SEQUENCE [LARGE SCALE GENOMIC DNA]</scope>
    <source>
        <strain evidence="3">ATCC 27775 / DSM 1100 / LMG 10767 / O</strain>
    </source>
</reference>
<dbReference type="GO" id="GO:0016757">
    <property type="term" value="F:glycosyltransferase activity"/>
    <property type="evidence" value="ECO:0007669"/>
    <property type="project" value="UniProtKB-ARBA"/>
</dbReference>
<evidence type="ECO:0000313" key="3">
    <source>
        <dbReference type="Proteomes" id="UP000008461"/>
    </source>
</evidence>
<proteinExistence type="predicted"/>
<evidence type="ECO:0000259" key="1">
    <source>
        <dbReference type="Pfam" id="PF13439"/>
    </source>
</evidence>
<organism evidence="2 3">
    <name type="scientific">Haliscomenobacter hydrossis (strain ATCC 27775 / DSM 1100 / LMG 10767 / O)</name>
    <dbReference type="NCBI Taxonomy" id="760192"/>
    <lineage>
        <taxon>Bacteria</taxon>
        <taxon>Pseudomonadati</taxon>
        <taxon>Bacteroidota</taxon>
        <taxon>Saprospiria</taxon>
        <taxon>Saprospirales</taxon>
        <taxon>Haliscomenobacteraceae</taxon>
        <taxon>Haliscomenobacter</taxon>
    </lineage>
</organism>
<dbReference type="Pfam" id="PF13692">
    <property type="entry name" value="Glyco_trans_1_4"/>
    <property type="match status" value="1"/>
</dbReference>
<protein>
    <submittedName>
        <fullName evidence="2">Glycosyl transferase group 1</fullName>
    </submittedName>
</protein>
<gene>
    <name evidence="2" type="ordered locus">Halhy_0375</name>
</gene>
<dbReference type="KEGG" id="hhy:Halhy_0375"/>
<dbReference type="Pfam" id="PF13439">
    <property type="entry name" value="Glyco_transf_4"/>
    <property type="match status" value="1"/>
</dbReference>
<dbReference type="PANTHER" id="PTHR45947">
    <property type="entry name" value="SULFOQUINOVOSYL TRANSFERASE SQD2"/>
    <property type="match status" value="1"/>
</dbReference>
<dbReference type="Gene3D" id="3.40.50.2000">
    <property type="entry name" value="Glycogen Phosphorylase B"/>
    <property type="match status" value="2"/>
</dbReference>
<dbReference type="InterPro" id="IPR050194">
    <property type="entry name" value="Glycosyltransferase_grp1"/>
</dbReference>
<dbReference type="RefSeq" id="WP_013762851.1">
    <property type="nucleotide sequence ID" value="NC_015510.1"/>
</dbReference>
<reference key="2">
    <citation type="submission" date="2011-04" db="EMBL/GenBank/DDBJ databases">
        <title>Complete sequence of chromosome of Haliscomenobacter hydrossis DSM 1100.</title>
        <authorList>
            <consortium name="US DOE Joint Genome Institute (JGI-PGF)"/>
            <person name="Lucas S."/>
            <person name="Han J."/>
            <person name="Lapidus A."/>
            <person name="Bruce D."/>
            <person name="Goodwin L."/>
            <person name="Pitluck S."/>
            <person name="Peters L."/>
            <person name="Kyrpides N."/>
            <person name="Mavromatis K."/>
            <person name="Ivanova N."/>
            <person name="Ovchinnikova G."/>
            <person name="Pagani I."/>
            <person name="Daligault H."/>
            <person name="Detter J.C."/>
            <person name="Han C."/>
            <person name="Land M."/>
            <person name="Hauser L."/>
            <person name="Markowitz V."/>
            <person name="Cheng J.-F."/>
            <person name="Hugenholtz P."/>
            <person name="Woyke T."/>
            <person name="Wu D."/>
            <person name="Verbarg S."/>
            <person name="Frueling A."/>
            <person name="Brambilla E."/>
            <person name="Klenk H.-P."/>
            <person name="Eisen J.A."/>
        </authorList>
    </citation>
    <scope>NUCLEOTIDE SEQUENCE</scope>
    <source>
        <strain>DSM 1100</strain>
    </source>
</reference>
<dbReference type="STRING" id="760192.Halhy_0375"/>